<dbReference type="OMA" id="TLDQYTI"/>
<dbReference type="InterPro" id="IPR027413">
    <property type="entry name" value="GROEL-like_equatorial_sf"/>
</dbReference>
<dbReference type="InterPro" id="IPR017998">
    <property type="entry name" value="Chaperone_TCP-1"/>
</dbReference>
<dbReference type="OrthoDB" id="1604182at2759"/>
<evidence type="ECO:0000256" key="1">
    <source>
        <dbReference type="ARBA" id="ARBA00008020"/>
    </source>
</evidence>
<sequence length="209" mass="22428">MVAIATQGRIVPRAQELTSNKLGKAKLVKEVPSGTMGDKMIIIQGCQDSRAVTLVLYGGTQMLVAEAERSVHDALCVVSALVRDGRVIAGGGAAEIAAARAVEEKADKNVSSVSQYAARAFADALLGLPEALAANSGLSPIHEVQRIKAMQQEHNCPYYGIDCMQTGTNDMRQQQVWEPLASKKQQILLATQVVKMILKIDDVICPNEE</sequence>
<keyword evidence="4 5" id="KW-0143">Chaperone</keyword>
<dbReference type="SUPFAM" id="SSF54849">
    <property type="entry name" value="GroEL-intermediate domain like"/>
    <property type="match status" value="1"/>
</dbReference>
<evidence type="ECO:0000256" key="2">
    <source>
        <dbReference type="ARBA" id="ARBA00022741"/>
    </source>
</evidence>
<dbReference type="PRINTS" id="PR00304">
    <property type="entry name" value="TCOMPLEXTCP1"/>
</dbReference>
<evidence type="ECO:0000313" key="6">
    <source>
        <dbReference type="EMBL" id="CDJ58424.1"/>
    </source>
</evidence>
<keyword evidence="7" id="KW-1185">Reference proteome</keyword>
<evidence type="ECO:0000256" key="3">
    <source>
        <dbReference type="ARBA" id="ARBA00022840"/>
    </source>
</evidence>
<dbReference type="InterPro" id="IPR002423">
    <property type="entry name" value="Cpn60/GroEL/TCP-1"/>
</dbReference>
<comment type="similarity">
    <text evidence="1 5">Belongs to the TCP-1 chaperonin family.</text>
</comment>
<dbReference type="Gene3D" id="3.50.7.10">
    <property type="entry name" value="GroEL"/>
    <property type="match status" value="1"/>
</dbReference>
<keyword evidence="2 5" id="KW-0547">Nucleotide-binding</keyword>
<dbReference type="InterPro" id="IPR027410">
    <property type="entry name" value="TCP-1-like_intermed_sf"/>
</dbReference>
<dbReference type="VEuPathDB" id="ToxoDB:EMWEY_00050510"/>
<proteinExistence type="inferred from homology"/>
<reference evidence="6" key="1">
    <citation type="submission" date="2013-10" db="EMBL/GenBank/DDBJ databases">
        <title>Genomic analysis of the causative agents of coccidiosis in chickens.</title>
        <authorList>
            <person name="Reid A.J."/>
            <person name="Blake D."/>
            <person name="Billington K."/>
            <person name="Browne H."/>
            <person name="Dunn M."/>
            <person name="Hung S."/>
            <person name="Kawahara F."/>
            <person name="Miranda-Saavedra D."/>
            <person name="Mourier T."/>
            <person name="Nagra H."/>
            <person name="Otto T.D."/>
            <person name="Rawlings N."/>
            <person name="Sanchez A."/>
            <person name="Sanders M."/>
            <person name="Subramaniam C."/>
            <person name="Tay Y."/>
            <person name="Dear P."/>
            <person name="Doerig C."/>
            <person name="Gruber A."/>
            <person name="Parkinson J."/>
            <person name="Shirley M."/>
            <person name="Wan K.L."/>
            <person name="Berriman M."/>
            <person name="Tomley F."/>
            <person name="Pain A."/>
        </authorList>
    </citation>
    <scope>NUCLEOTIDE SEQUENCE [LARGE SCALE GENOMIC DNA]</scope>
    <source>
        <strain evidence="6">Weybridge</strain>
    </source>
</reference>
<dbReference type="SUPFAM" id="SSF52029">
    <property type="entry name" value="GroEL apical domain-like"/>
    <property type="match status" value="1"/>
</dbReference>
<accession>U6M7H2</accession>
<dbReference type="EMBL" id="HG719640">
    <property type="protein sequence ID" value="CDJ58424.1"/>
    <property type="molecule type" value="Genomic_DNA"/>
</dbReference>
<dbReference type="Proteomes" id="UP000030763">
    <property type="component" value="Unassembled WGS sequence"/>
</dbReference>
<dbReference type="Gene3D" id="1.10.560.10">
    <property type="entry name" value="GroEL-like equatorial domain"/>
    <property type="match status" value="1"/>
</dbReference>
<dbReference type="Pfam" id="PF00118">
    <property type="entry name" value="Cpn60_TCP1"/>
    <property type="match status" value="1"/>
</dbReference>
<evidence type="ECO:0000313" key="7">
    <source>
        <dbReference type="Proteomes" id="UP000030763"/>
    </source>
</evidence>
<dbReference type="Gene3D" id="3.30.260.10">
    <property type="entry name" value="TCP-1-like chaperonin intermediate domain"/>
    <property type="match status" value="1"/>
</dbReference>
<dbReference type="SUPFAM" id="SSF48592">
    <property type="entry name" value="GroEL equatorial domain-like"/>
    <property type="match status" value="1"/>
</dbReference>
<dbReference type="GeneID" id="25339037"/>
<dbReference type="RefSeq" id="XP_013335070.1">
    <property type="nucleotide sequence ID" value="XM_013479616.1"/>
</dbReference>
<dbReference type="GO" id="GO:0140662">
    <property type="term" value="F:ATP-dependent protein folding chaperone"/>
    <property type="evidence" value="ECO:0007669"/>
    <property type="project" value="InterPro"/>
</dbReference>
<protein>
    <submittedName>
        <fullName evidence="6">LOC100036778 protein, related</fullName>
    </submittedName>
</protein>
<evidence type="ECO:0000256" key="5">
    <source>
        <dbReference type="RuleBase" id="RU004187"/>
    </source>
</evidence>
<gene>
    <name evidence="6" type="ORF">EMWEY_00050510</name>
</gene>
<organism evidence="6 7">
    <name type="scientific">Eimeria maxima</name>
    <name type="common">Coccidian parasite</name>
    <dbReference type="NCBI Taxonomy" id="5804"/>
    <lineage>
        <taxon>Eukaryota</taxon>
        <taxon>Sar</taxon>
        <taxon>Alveolata</taxon>
        <taxon>Apicomplexa</taxon>
        <taxon>Conoidasida</taxon>
        <taxon>Coccidia</taxon>
        <taxon>Eucoccidiorida</taxon>
        <taxon>Eimeriorina</taxon>
        <taxon>Eimeriidae</taxon>
        <taxon>Eimeria</taxon>
    </lineage>
</organism>
<dbReference type="InterPro" id="IPR027409">
    <property type="entry name" value="GroEL-like_apical_dom_sf"/>
</dbReference>
<reference evidence="6" key="2">
    <citation type="submission" date="2013-10" db="EMBL/GenBank/DDBJ databases">
        <authorList>
            <person name="Aslett M."/>
        </authorList>
    </citation>
    <scope>NUCLEOTIDE SEQUENCE [LARGE SCALE GENOMIC DNA]</scope>
    <source>
        <strain evidence="6">Weybridge</strain>
    </source>
</reference>
<dbReference type="GO" id="GO:0005524">
    <property type="term" value="F:ATP binding"/>
    <property type="evidence" value="ECO:0007669"/>
    <property type="project" value="UniProtKB-KW"/>
</dbReference>
<evidence type="ECO:0000256" key="4">
    <source>
        <dbReference type="ARBA" id="ARBA00023186"/>
    </source>
</evidence>
<dbReference type="AlphaFoldDB" id="U6M7H2"/>
<name>U6M7H2_EIMMA</name>
<keyword evidence="3 5" id="KW-0067">ATP-binding</keyword>
<dbReference type="PANTHER" id="PTHR11353">
    <property type="entry name" value="CHAPERONIN"/>
    <property type="match status" value="1"/>
</dbReference>